<organism evidence="4 5">
    <name type="scientific">Cyprinus carpio carpio</name>
    <dbReference type="NCBI Taxonomy" id="630221"/>
    <lineage>
        <taxon>Eukaryota</taxon>
        <taxon>Metazoa</taxon>
        <taxon>Chordata</taxon>
        <taxon>Craniata</taxon>
        <taxon>Vertebrata</taxon>
        <taxon>Euteleostomi</taxon>
        <taxon>Actinopterygii</taxon>
        <taxon>Neopterygii</taxon>
        <taxon>Teleostei</taxon>
        <taxon>Ostariophysi</taxon>
        <taxon>Cypriniformes</taxon>
        <taxon>Cyprinidae</taxon>
        <taxon>Cyprininae</taxon>
        <taxon>Cyprinus</taxon>
    </lineage>
</organism>
<dbReference type="PROSITE" id="PS00675">
    <property type="entry name" value="SIGMA54_INTERACT_1"/>
    <property type="match status" value="1"/>
</dbReference>
<dbReference type="PANTHER" id="PTHR32046:SF11">
    <property type="entry name" value="IMMUNE-ASSOCIATED NUCLEOTIDE-BINDING PROTEIN 10-LIKE"/>
    <property type="match status" value="1"/>
</dbReference>
<reference evidence="4" key="2">
    <citation type="submission" date="2025-09" db="UniProtKB">
        <authorList>
            <consortium name="Ensembl"/>
        </authorList>
    </citation>
    <scope>IDENTIFICATION</scope>
</reference>
<sequence>MSGNGISCDFKVAYTCVYIQQRAFICYLDLWRRTEDTQRHQHSAKRTTYINPHWRRNMDEPLRMNSRHDAILLKEGPLMLYRLNTERKYIDGTDKKVRQWTYGRRDRNKLNKVILMVGQTGTGKTTIINTMVNYLLGVKFEDQEFYYITEENEDKDQSQSQTSEITVYEVFVEENPTSLTIIDTPGYADTEGYEKDRELSESLIRLFSDEDGIHYIDAVCFVMKASDNRLSEKEFYIFHSVLSLFGRDIGDNIVFLLTYSSGCPPEDALNAIKKAEIPCRRDENNEPVYFLFNNQQKVQRDQKYKRALKSAWEMGEESINELFTLLDEKNRKRVQMTLNVLKERRQLEACVSNLVDKISEKELKTNELNGIQEALRQNRDKIGNCENFEFTVQRAVREKVSIENEWWWNSKATCCSVCKENCHEWHCSWAKDPSTCWVMKNNHCTVCTKKCHHEKHVKEGKKYVTNIKEVIMTFDELKKEYEDTEETTVKAFDKAIFENTKKSYESNVKDSTNKTEIEQKIINDLEEIKIEKSKLLNEAYVTITRLSEIALKADSAFTLQHVDFLILRLKEEGKDEWMKNLEDMKKAGEQKKNKGAVDYLMAFGKHFFWG</sequence>
<dbReference type="InterPro" id="IPR025662">
    <property type="entry name" value="Sigma_54_int_dom_ATP-bd_1"/>
</dbReference>
<name>A0A9J7YM75_CYPCA</name>
<dbReference type="Proteomes" id="UP001108240">
    <property type="component" value="Unplaced"/>
</dbReference>
<accession>A0A9J7YM75</accession>
<evidence type="ECO:0000259" key="3">
    <source>
        <dbReference type="Pfam" id="PF04548"/>
    </source>
</evidence>
<dbReference type="InterPro" id="IPR006703">
    <property type="entry name" value="G_AIG1"/>
</dbReference>
<dbReference type="PANTHER" id="PTHR32046">
    <property type="entry name" value="G DOMAIN-CONTAINING PROTEIN"/>
    <property type="match status" value="1"/>
</dbReference>
<keyword evidence="2" id="KW-0547">Nucleotide-binding</keyword>
<evidence type="ECO:0000256" key="2">
    <source>
        <dbReference type="ARBA" id="ARBA00022741"/>
    </source>
</evidence>
<dbReference type="FunFam" id="3.40.50.300:FF:003758">
    <property type="entry name" value="Zgc:171695"/>
    <property type="match status" value="1"/>
</dbReference>
<dbReference type="SUPFAM" id="SSF52540">
    <property type="entry name" value="P-loop containing nucleoside triphosphate hydrolases"/>
    <property type="match status" value="1"/>
</dbReference>
<dbReference type="Ensembl" id="ENSCCRT00000161735.1">
    <property type="protein sequence ID" value="ENSCCRP00000119813.1"/>
    <property type="gene ID" value="ENSCCRG00000076602.1"/>
</dbReference>
<dbReference type="OMA" id="ENIKGGM"/>
<dbReference type="Gene3D" id="3.40.50.300">
    <property type="entry name" value="P-loop containing nucleotide triphosphate hydrolases"/>
    <property type="match status" value="1"/>
</dbReference>
<comment type="similarity">
    <text evidence="1">Belongs to the TRAFAC class TrmE-Era-EngA-EngB-Septin-like GTPase superfamily. AIG1/Toc34/Toc159-like paraseptin GTPase family. IAN subfamily.</text>
</comment>
<dbReference type="InterPro" id="IPR027417">
    <property type="entry name" value="P-loop_NTPase"/>
</dbReference>
<protein>
    <recommendedName>
        <fullName evidence="3">AIG1-type G domain-containing protein</fullName>
    </recommendedName>
</protein>
<keyword evidence="5" id="KW-1185">Reference proteome</keyword>
<dbReference type="Pfam" id="PF04548">
    <property type="entry name" value="AIG1"/>
    <property type="match status" value="1"/>
</dbReference>
<evidence type="ECO:0000256" key="1">
    <source>
        <dbReference type="ARBA" id="ARBA00008535"/>
    </source>
</evidence>
<feature type="domain" description="AIG1-type G" evidence="3">
    <location>
        <begin position="114"/>
        <end position="324"/>
    </location>
</feature>
<dbReference type="GO" id="GO:0005525">
    <property type="term" value="F:GTP binding"/>
    <property type="evidence" value="ECO:0007669"/>
    <property type="project" value="InterPro"/>
</dbReference>
<reference evidence="4" key="1">
    <citation type="submission" date="2025-08" db="UniProtKB">
        <authorList>
            <consortium name="Ensembl"/>
        </authorList>
    </citation>
    <scope>IDENTIFICATION</scope>
</reference>
<evidence type="ECO:0000313" key="4">
    <source>
        <dbReference type="Ensembl" id="ENSCCRP00000119813.1"/>
    </source>
</evidence>
<dbReference type="GeneTree" id="ENSGT00500000044904"/>
<proteinExistence type="inferred from homology"/>
<dbReference type="AlphaFoldDB" id="A0A9J7YM75"/>
<evidence type="ECO:0000313" key="5">
    <source>
        <dbReference type="Proteomes" id="UP001108240"/>
    </source>
</evidence>